<organism evidence="1 2">
    <name type="scientific">Methylobacterium frigidaeris</name>
    <dbReference type="NCBI Taxonomy" id="2038277"/>
    <lineage>
        <taxon>Bacteria</taxon>
        <taxon>Pseudomonadati</taxon>
        <taxon>Pseudomonadota</taxon>
        <taxon>Alphaproteobacteria</taxon>
        <taxon>Hyphomicrobiales</taxon>
        <taxon>Methylobacteriaceae</taxon>
        <taxon>Methylobacterium</taxon>
    </lineage>
</organism>
<dbReference type="Proteomes" id="UP001055286">
    <property type="component" value="Unassembled WGS sequence"/>
</dbReference>
<evidence type="ECO:0000313" key="1">
    <source>
        <dbReference type="EMBL" id="GJD65644.1"/>
    </source>
</evidence>
<dbReference type="Gene3D" id="3.60.21.10">
    <property type="match status" value="1"/>
</dbReference>
<reference evidence="1" key="2">
    <citation type="submission" date="2021-08" db="EMBL/GenBank/DDBJ databases">
        <authorList>
            <person name="Tani A."/>
            <person name="Ola A."/>
            <person name="Ogura Y."/>
            <person name="Katsura K."/>
            <person name="Hayashi T."/>
        </authorList>
    </citation>
    <scope>NUCLEOTIDE SEQUENCE</scope>
    <source>
        <strain evidence="1">JCM 32048</strain>
    </source>
</reference>
<sequence>MATLFTADTHFGHVRLLRPDFGTPRPKFSSIEEHDETLIANWNATVAPGDTVWHLGDFSYKCHPQREREIFDRLQGIKHLVRGNHDKSALDLPWASIRDVGQVVVDGRGLWLSHYAHRTWPRLHRGDLHLYGHSHGTLPGDGRSLDIGVDCWGYRPVGLPEILDALALAGVGTGERQG</sequence>
<dbReference type="RefSeq" id="WP_099900650.1">
    <property type="nucleotide sequence ID" value="NZ_BPQJ01000044.1"/>
</dbReference>
<proteinExistence type="predicted"/>
<dbReference type="EMBL" id="BPQJ01000044">
    <property type="protein sequence ID" value="GJD65644.1"/>
    <property type="molecule type" value="Genomic_DNA"/>
</dbReference>
<dbReference type="AlphaFoldDB" id="A0AA37HHH5"/>
<dbReference type="InterPro" id="IPR029052">
    <property type="entry name" value="Metallo-depent_PP-like"/>
</dbReference>
<gene>
    <name evidence="1" type="ORF">MPEAHAMD_5839</name>
</gene>
<dbReference type="SUPFAM" id="SSF56300">
    <property type="entry name" value="Metallo-dependent phosphatases"/>
    <property type="match status" value="1"/>
</dbReference>
<reference evidence="1" key="1">
    <citation type="journal article" date="2016" name="Front. Microbiol.">
        <title>Genome Sequence of the Piezophilic, Mesophilic Sulfate-Reducing Bacterium Desulfovibrio indicus J2T.</title>
        <authorList>
            <person name="Cao J."/>
            <person name="Maignien L."/>
            <person name="Shao Z."/>
            <person name="Alain K."/>
            <person name="Jebbar M."/>
        </authorList>
    </citation>
    <scope>NUCLEOTIDE SEQUENCE</scope>
    <source>
        <strain evidence="1">JCM 32048</strain>
    </source>
</reference>
<evidence type="ECO:0008006" key="3">
    <source>
        <dbReference type="Google" id="ProtNLM"/>
    </source>
</evidence>
<protein>
    <recommendedName>
        <fullName evidence="3">Metallophosphoesterase</fullName>
    </recommendedName>
</protein>
<accession>A0AA37HHH5</accession>
<name>A0AA37HHH5_9HYPH</name>
<comment type="caution">
    <text evidence="1">The sequence shown here is derived from an EMBL/GenBank/DDBJ whole genome shotgun (WGS) entry which is preliminary data.</text>
</comment>
<keyword evidence="2" id="KW-1185">Reference proteome</keyword>
<evidence type="ECO:0000313" key="2">
    <source>
        <dbReference type="Proteomes" id="UP001055286"/>
    </source>
</evidence>